<dbReference type="AlphaFoldDB" id="A0A7G5H7X2"/>
<reference evidence="1 2" key="1">
    <citation type="submission" date="2020-07" db="EMBL/GenBank/DDBJ databases">
        <title>Spirosoma foliorum sp. nov., isolated from the leaves on the Nejang mountain Korea, Republic of.</title>
        <authorList>
            <person name="Ho H."/>
            <person name="Lee Y.-J."/>
            <person name="Nurcahyanto D.-A."/>
            <person name="Kim S.-G."/>
        </authorList>
    </citation>
    <scope>NUCLEOTIDE SEQUENCE [LARGE SCALE GENOMIC DNA]</scope>
    <source>
        <strain evidence="1 2">PL0136</strain>
    </source>
</reference>
<gene>
    <name evidence="1" type="ORF">H3H32_26760</name>
</gene>
<dbReference type="Proteomes" id="UP000515369">
    <property type="component" value="Chromosome"/>
</dbReference>
<sequence>MTTHMSMALRGLIQELFTKWQIPTNFMFIGSPGQRFQYRVEELGGVRLII</sequence>
<evidence type="ECO:0000313" key="1">
    <source>
        <dbReference type="EMBL" id="QMW07214.1"/>
    </source>
</evidence>
<dbReference type="KEGG" id="sfol:H3H32_26760"/>
<proteinExistence type="predicted"/>
<accession>A0A7G5H7X2</accession>
<name>A0A7G5H7X2_9BACT</name>
<protein>
    <submittedName>
        <fullName evidence="1">Uncharacterized protein</fullName>
    </submittedName>
</protein>
<organism evidence="1 2">
    <name type="scientific">Spirosoma foliorum</name>
    <dbReference type="NCBI Taxonomy" id="2710596"/>
    <lineage>
        <taxon>Bacteria</taxon>
        <taxon>Pseudomonadati</taxon>
        <taxon>Bacteroidota</taxon>
        <taxon>Cytophagia</taxon>
        <taxon>Cytophagales</taxon>
        <taxon>Cytophagaceae</taxon>
        <taxon>Spirosoma</taxon>
    </lineage>
</organism>
<dbReference type="EMBL" id="CP059732">
    <property type="protein sequence ID" value="QMW07214.1"/>
    <property type="molecule type" value="Genomic_DNA"/>
</dbReference>
<evidence type="ECO:0000313" key="2">
    <source>
        <dbReference type="Proteomes" id="UP000515369"/>
    </source>
</evidence>
<keyword evidence="2" id="KW-1185">Reference proteome</keyword>
<dbReference type="RefSeq" id="WP_182464604.1">
    <property type="nucleotide sequence ID" value="NZ_CP059732.1"/>
</dbReference>